<comment type="caution">
    <text evidence="4">The sequence shown here is derived from an EMBL/GenBank/DDBJ whole genome shotgun (WGS) entry which is preliminary data.</text>
</comment>
<dbReference type="PANTHER" id="PTHR24171">
    <property type="entry name" value="ANKYRIN REPEAT DOMAIN-CONTAINING PROTEIN 39-RELATED"/>
    <property type="match status" value="1"/>
</dbReference>
<dbReference type="AlphaFoldDB" id="A0A423VWN1"/>
<feature type="repeat" description="ANK" evidence="3">
    <location>
        <begin position="4"/>
        <end position="36"/>
    </location>
</feature>
<proteinExistence type="predicted"/>
<protein>
    <submittedName>
        <fullName evidence="4">Uncharacterized protein</fullName>
    </submittedName>
</protein>
<evidence type="ECO:0000313" key="5">
    <source>
        <dbReference type="Proteomes" id="UP000285146"/>
    </source>
</evidence>
<dbReference type="Proteomes" id="UP000285146">
    <property type="component" value="Unassembled WGS sequence"/>
</dbReference>
<dbReference type="InterPro" id="IPR002110">
    <property type="entry name" value="Ankyrin_rpt"/>
</dbReference>
<dbReference type="OrthoDB" id="20872at2759"/>
<reference evidence="4 5" key="1">
    <citation type="submission" date="2015-09" db="EMBL/GenBank/DDBJ databases">
        <title>Host preference determinants of Valsa canker pathogens revealed by comparative genomics.</title>
        <authorList>
            <person name="Yin Z."/>
            <person name="Huang L."/>
        </authorList>
    </citation>
    <scope>NUCLEOTIDE SEQUENCE [LARGE SCALE GENOMIC DNA]</scope>
    <source>
        <strain evidence="4 5">SXYLt</strain>
    </source>
</reference>
<evidence type="ECO:0000256" key="1">
    <source>
        <dbReference type="ARBA" id="ARBA00022737"/>
    </source>
</evidence>
<dbReference type="STRING" id="1230097.A0A423VWN1"/>
<dbReference type="InterPro" id="IPR036770">
    <property type="entry name" value="Ankyrin_rpt-contain_sf"/>
</dbReference>
<name>A0A423VWN1_9PEZI</name>
<keyword evidence="2 3" id="KW-0040">ANK repeat</keyword>
<dbReference type="EMBL" id="LKEB01000071">
    <property type="protein sequence ID" value="ROV95500.1"/>
    <property type="molecule type" value="Genomic_DNA"/>
</dbReference>
<gene>
    <name evidence="4" type="ORF">VPNG_08906</name>
</gene>
<evidence type="ECO:0000256" key="2">
    <source>
        <dbReference type="ARBA" id="ARBA00023043"/>
    </source>
</evidence>
<keyword evidence="1" id="KW-0677">Repeat</keyword>
<dbReference type="PROSITE" id="PS50088">
    <property type="entry name" value="ANK_REPEAT"/>
    <property type="match status" value="2"/>
</dbReference>
<dbReference type="Gene3D" id="1.25.40.20">
    <property type="entry name" value="Ankyrin repeat-containing domain"/>
    <property type="match status" value="1"/>
</dbReference>
<dbReference type="PROSITE" id="PS50297">
    <property type="entry name" value="ANK_REP_REGION"/>
    <property type="match status" value="1"/>
</dbReference>
<dbReference type="Pfam" id="PF13637">
    <property type="entry name" value="Ank_4"/>
    <property type="match status" value="1"/>
</dbReference>
<feature type="repeat" description="ANK" evidence="3">
    <location>
        <begin position="37"/>
        <end position="69"/>
    </location>
</feature>
<dbReference type="PANTHER" id="PTHR24171:SF10">
    <property type="entry name" value="ANKYRIN REPEAT DOMAIN-CONTAINING PROTEIN 29-LIKE"/>
    <property type="match status" value="1"/>
</dbReference>
<sequence>MGGKFHTALIAASASASLGTVKTLLDAGADVSLSDKNGLTALDHASKRGATEIVQVLLAYGAESTPASKRLACRFGHRDALTLLKDRGAPLDSIHDQEDILALDAAMRYSHFG</sequence>
<evidence type="ECO:0000313" key="4">
    <source>
        <dbReference type="EMBL" id="ROV95500.1"/>
    </source>
</evidence>
<evidence type="ECO:0000256" key="3">
    <source>
        <dbReference type="PROSITE-ProRule" id="PRU00023"/>
    </source>
</evidence>
<organism evidence="4 5">
    <name type="scientific">Cytospora leucostoma</name>
    <dbReference type="NCBI Taxonomy" id="1230097"/>
    <lineage>
        <taxon>Eukaryota</taxon>
        <taxon>Fungi</taxon>
        <taxon>Dikarya</taxon>
        <taxon>Ascomycota</taxon>
        <taxon>Pezizomycotina</taxon>
        <taxon>Sordariomycetes</taxon>
        <taxon>Sordariomycetidae</taxon>
        <taxon>Diaporthales</taxon>
        <taxon>Cytosporaceae</taxon>
        <taxon>Cytospora</taxon>
    </lineage>
</organism>
<dbReference type="InParanoid" id="A0A423VWN1"/>
<keyword evidence="5" id="KW-1185">Reference proteome</keyword>
<dbReference type="SMART" id="SM00248">
    <property type="entry name" value="ANK"/>
    <property type="match status" value="2"/>
</dbReference>
<accession>A0A423VWN1</accession>
<dbReference type="SUPFAM" id="SSF48403">
    <property type="entry name" value="Ankyrin repeat"/>
    <property type="match status" value="1"/>
</dbReference>